<evidence type="ECO:0000313" key="3">
    <source>
        <dbReference type="Proteomes" id="UP000824005"/>
    </source>
</evidence>
<gene>
    <name evidence="2" type="ORF">H9830_13390</name>
</gene>
<dbReference type="SUPFAM" id="SSF54001">
    <property type="entry name" value="Cysteine proteinases"/>
    <property type="match status" value="1"/>
</dbReference>
<dbReference type="SMART" id="SM00460">
    <property type="entry name" value="TGc"/>
    <property type="match status" value="1"/>
</dbReference>
<dbReference type="AlphaFoldDB" id="A0A9D1YXY2"/>
<evidence type="ECO:0000313" key="2">
    <source>
        <dbReference type="EMBL" id="HIY67257.1"/>
    </source>
</evidence>
<comment type="caution">
    <text evidence="2">The sequence shown here is derived from an EMBL/GenBank/DDBJ whole genome shotgun (WGS) entry which is preliminary data.</text>
</comment>
<evidence type="ECO:0000259" key="1">
    <source>
        <dbReference type="SMART" id="SM00460"/>
    </source>
</evidence>
<protein>
    <submittedName>
        <fullName evidence="2">Transglutaminase-like domain-containing protein</fullName>
    </submittedName>
</protein>
<accession>A0A9D1YXY2</accession>
<dbReference type="Proteomes" id="UP000824005">
    <property type="component" value="Unassembled WGS sequence"/>
</dbReference>
<dbReference type="Pfam" id="PF01841">
    <property type="entry name" value="Transglut_core"/>
    <property type="match status" value="1"/>
</dbReference>
<reference evidence="2" key="1">
    <citation type="journal article" date="2021" name="PeerJ">
        <title>Extensive microbial diversity within the chicken gut microbiome revealed by metagenomics and culture.</title>
        <authorList>
            <person name="Gilroy R."/>
            <person name="Ravi A."/>
            <person name="Getino M."/>
            <person name="Pursley I."/>
            <person name="Horton D.L."/>
            <person name="Alikhan N.F."/>
            <person name="Baker D."/>
            <person name="Gharbi K."/>
            <person name="Hall N."/>
            <person name="Watson M."/>
            <person name="Adriaenssens E.M."/>
            <person name="Foster-Nyarko E."/>
            <person name="Jarju S."/>
            <person name="Secka A."/>
            <person name="Antonio M."/>
            <person name="Oren A."/>
            <person name="Chaudhuri R.R."/>
            <person name="La Ragione R."/>
            <person name="Hildebrand F."/>
            <person name="Pallen M.J."/>
        </authorList>
    </citation>
    <scope>NUCLEOTIDE SEQUENCE</scope>
    <source>
        <strain evidence="2">ChiGjej1B1-98</strain>
    </source>
</reference>
<feature type="domain" description="Transglutaminase-like" evidence="1">
    <location>
        <begin position="29"/>
        <end position="89"/>
    </location>
</feature>
<dbReference type="InterPro" id="IPR038765">
    <property type="entry name" value="Papain-like_cys_pep_sf"/>
</dbReference>
<sequence length="145" mass="16310">AVEAIVRWIARSFEYRPELSDLDDTSTDSLQKSGGMCRDYAHVTIALVRALGIPARYVSVYAPQLQPQDFHAVAEVFIDEQWWLVDATFLAPRASMIRISTGLDAEETAWATNTGSSVTLRSMRVDVTNDETLEIESSDEWVQLR</sequence>
<organism evidence="2 3">
    <name type="scientific">Candidatus Agrococcus pullicola</name>
    <dbReference type="NCBI Taxonomy" id="2838429"/>
    <lineage>
        <taxon>Bacteria</taxon>
        <taxon>Bacillati</taxon>
        <taxon>Actinomycetota</taxon>
        <taxon>Actinomycetes</taxon>
        <taxon>Micrococcales</taxon>
        <taxon>Microbacteriaceae</taxon>
        <taxon>Agrococcus</taxon>
    </lineage>
</organism>
<proteinExistence type="predicted"/>
<dbReference type="Gene3D" id="3.10.620.30">
    <property type="match status" value="1"/>
</dbReference>
<dbReference type="PANTHER" id="PTHR33490">
    <property type="entry name" value="BLR5614 PROTEIN-RELATED"/>
    <property type="match status" value="1"/>
</dbReference>
<feature type="non-terminal residue" evidence="2">
    <location>
        <position position="1"/>
    </location>
</feature>
<dbReference type="PANTHER" id="PTHR33490:SF12">
    <property type="entry name" value="BLL5557 PROTEIN"/>
    <property type="match status" value="1"/>
</dbReference>
<dbReference type="EMBL" id="DXDC01000406">
    <property type="protein sequence ID" value="HIY67257.1"/>
    <property type="molecule type" value="Genomic_DNA"/>
</dbReference>
<dbReference type="InterPro" id="IPR002931">
    <property type="entry name" value="Transglutaminase-like"/>
</dbReference>
<reference evidence="2" key="2">
    <citation type="submission" date="2021-04" db="EMBL/GenBank/DDBJ databases">
        <authorList>
            <person name="Gilroy R."/>
        </authorList>
    </citation>
    <scope>NUCLEOTIDE SEQUENCE</scope>
    <source>
        <strain evidence="2">ChiGjej1B1-98</strain>
    </source>
</reference>
<name>A0A9D1YXY2_9MICO</name>